<dbReference type="Gene3D" id="2.40.30.170">
    <property type="match status" value="1"/>
</dbReference>
<keyword evidence="3" id="KW-0813">Transport</keyword>
<dbReference type="PANTHER" id="PTHR30469">
    <property type="entry name" value="MULTIDRUG RESISTANCE PROTEIN MDTA"/>
    <property type="match status" value="1"/>
</dbReference>
<feature type="domain" description="Multidrug resistance protein MdtA-like beta-barrel" evidence="7">
    <location>
        <begin position="297"/>
        <end position="379"/>
    </location>
</feature>
<evidence type="ECO:0000313" key="9">
    <source>
        <dbReference type="EMBL" id="MDR9895718.1"/>
    </source>
</evidence>
<feature type="transmembrane region" description="Helical" evidence="5">
    <location>
        <begin position="27"/>
        <end position="45"/>
    </location>
</feature>
<gene>
    <name evidence="9" type="ORF">G7B40_014250</name>
</gene>
<sequence>MQDNIPNEITAEKHLKLTNEPSSKRRLISVIVGATLLTGLGLYGIHSAVKPNRSENSQARSGRRQGTPVVTVATATQKTVPVQLQQIGNVQAESTVSVTPQVSSTITGVYFKKGQEVKKGQLLFTLDDRTQQAAIQQAKGTLARDLALVQQYRATLAKDLTAIKQAQATLAKDQAQAKFAQAQATRYNNLLASGAVSRDTAQQYSTNQATSAATIQADQQAIANAQAAIKVDQAQIENAQGVVKSDEGALQNAQVQLSYTKIYSPINGRAGNTLVTLGNVVQANSTTPLLSISQIHPVQVSFSVPEANLPTIQKYMQNNKLTVLASFPNSNTPPEKGVLFSVNNAVDTTTGTIQLIAEFQNPQGRLWPGQYVNTTLQLTTEPNATVIPSQAVQNGPNGQFVFVLNPDMTVQNVPVTVSSTINGLAVIKSGVKPGQKVVTDGQANLISGNKVQLKGAAPQAAGGEGGQTQRRGRRHRGGDNS</sequence>
<evidence type="ECO:0000313" key="10">
    <source>
        <dbReference type="Proteomes" id="UP000667802"/>
    </source>
</evidence>
<dbReference type="PANTHER" id="PTHR30469:SF36">
    <property type="entry name" value="BLL3903 PROTEIN"/>
    <property type="match status" value="1"/>
</dbReference>
<comment type="subcellular location">
    <subcellularLocation>
        <location evidence="1">Cell membrane</location>
    </subcellularLocation>
</comment>
<dbReference type="Pfam" id="PF25967">
    <property type="entry name" value="RND-MFP_C"/>
    <property type="match status" value="1"/>
</dbReference>
<evidence type="ECO:0000256" key="2">
    <source>
        <dbReference type="ARBA" id="ARBA00009477"/>
    </source>
</evidence>
<organism evidence="9 10">
    <name type="scientific">Aetokthonos hydrillicola Thurmond2011</name>
    <dbReference type="NCBI Taxonomy" id="2712845"/>
    <lineage>
        <taxon>Bacteria</taxon>
        <taxon>Bacillati</taxon>
        <taxon>Cyanobacteriota</taxon>
        <taxon>Cyanophyceae</taxon>
        <taxon>Nostocales</taxon>
        <taxon>Hapalosiphonaceae</taxon>
        <taxon>Aetokthonos</taxon>
    </lineage>
</organism>
<dbReference type="Pfam" id="PF25944">
    <property type="entry name" value="Beta-barrel_RND"/>
    <property type="match status" value="1"/>
</dbReference>
<accession>A0AAP5I634</accession>
<feature type="compositionally biased region" description="Basic residues" evidence="4">
    <location>
        <begin position="470"/>
        <end position="481"/>
    </location>
</feature>
<dbReference type="Proteomes" id="UP000667802">
    <property type="component" value="Unassembled WGS sequence"/>
</dbReference>
<keyword evidence="5" id="KW-0812">Transmembrane</keyword>
<dbReference type="FunFam" id="2.40.420.20:FF:000001">
    <property type="entry name" value="Efflux RND transporter periplasmic adaptor subunit"/>
    <property type="match status" value="1"/>
</dbReference>
<proteinExistence type="inferred from homology"/>
<dbReference type="InterPro" id="IPR058625">
    <property type="entry name" value="MdtA-like_BSH"/>
</dbReference>
<evidence type="ECO:0000256" key="5">
    <source>
        <dbReference type="SAM" id="Phobius"/>
    </source>
</evidence>
<dbReference type="InterPro" id="IPR058626">
    <property type="entry name" value="MdtA-like_b-barrel"/>
</dbReference>
<dbReference type="NCBIfam" id="TIGR01730">
    <property type="entry name" value="RND_mfp"/>
    <property type="match status" value="1"/>
</dbReference>
<dbReference type="GO" id="GO:1990281">
    <property type="term" value="C:efflux pump complex"/>
    <property type="evidence" value="ECO:0007669"/>
    <property type="project" value="TreeGrafter"/>
</dbReference>
<comment type="similarity">
    <text evidence="2">Belongs to the membrane fusion protein (MFP) (TC 8.A.1) family.</text>
</comment>
<dbReference type="EMBL" id="JAALHA020000005">
    <property type="protein sequence ID" value="MDR9895718.1"/>
    <property type="molecule type" value="Genomic_DNA"/>
</dbReference>
<feature type="domain" description="Multidrug resistance protein MdtA-like barrel-sandwich hybrid" evidence="6">
    <location>
        <begin position="95"/>
        <end position="292"/>
    </location>
</feature>
<evidence type="ECO:0000259" key="7">
    <source>
        <dbReference type="Pfam" id="PF25944"/>
    </source>
</evidence>
<dbReference type="InterPro" id="IPR006143">
    <property type="entry name" value="RND_pump_MFP"/>
</dbReference>
<keyword evidence="10" id="KW-1185">Reference proteome</keyword>
<dbReference type="RefSeq" id="WP_208340490.1">
    <property type="nucleotide sequence ID" value="NZ_CAWQFN010000669.1"/>
</dbReference>
<dbReference type="InterPro" id="IPR058627">
    <property type="entry name" value="MdtA-like_C"/>
</dbReference>
<evidence type="ECO:0000259" key="6">
    <source>
        <dbReference type="Pfam" id="PF25917"/>
    </source>
</evidence>
<evidence type="ECO:0000259" key="8">
    <source>
        <dbReference type="Pfam" id="PF25967"/>
    </source>
</evidence>
<feature type="region of interest" description="Disordered" evidence="4">
    <location>
        <begin position="454"/>
        <end position="481"/>
    </location>
</feature>
<name>A0AAP5I634_9CYAN</name>
<dbReference type="SUPFAM" id="SSF111369">
    <property type="entry name" value="HlyD-like secretion proteins"/>
    <property type="match status" value="2"/>
</dbReference>
<dbReference type="GO" id="GO:0015562">
    <property type="term" value="F:efflux transmembrane transporter activity"/>
    <property type="evidence" value="ECO:0007669"/>
    <property type="project" value="TreeGrafter"/>
</dbReference>
<dbReference type="Gene3D" id="2.40.420.20">
    <property type="match status" value="1"/>
</dbReference>
<dbReference type="Gene3D" id="2.40.50.100">
    <property type="match status" value="1"/>
</dbReference>
<keyword evidence="5" id="KW-0472">Membrane</keyword>
<dbReference type="AlphaFoldDB" id="A0AAP5I634"/>
<evidence type="ECO:0000256" key="4">
    <source>
        <dbReference type="SAM" id="MobiDB-lite"/>
    </source>
</evidence>
<comment type="caution">
    <text evidence="9">The sequence shown here is derived from an EMBL/GenBank/DDBJ whole genome shotgun (WGS) entry which is preliminary data.</text>
</comment>
<protein>
    <submittedName>
        <fullName evidence="9">Efflux RND transporter periplasmic adaptor subunit</fullName>
    </submittedName>
</protein>
<dbReference type="Pfam" id="PF25917">
    <property type="entry name" value="BSH_RND"/>
    <property type="match status" value="1"/>
</dbReference>
<evidence type="ECO:0000256" key="1">
    <source>
        <dbReference type="ARBA" id="ARBA00004236"/>
    </source>
</evidence>
<feature type="domain" description="Multidrug resistance protein MdtA-like C-terminal permuted SH3" evidence="8">
    <location>
        <begin position="383"/>
        <end position="441"/>
    </location>
</feature>
<keyword evidence="5" id="KW-1133">Transmembrane helix</keyword>
<reference evidence="10" key="1">
    <citation type="journal article" date="2021" name="Science">
        <title>Hunting the eagle killer: A cyanobacterial neurotoxin causes vacuolar myelinopathy.</title>
        <authorList>
            <person name="Breinlinger S."/>
            <person name="Phillips T.J."/>
            <person name="Haram B.N."/>
            <person name="Mares J."/>
            <person name="Martinez Yerena J.A."/>
            <person name="Hrouzek P."/>
            <person name="Sobotka R."/>
            <person name="Henderson W.M."/>
            <person name="Schmieder P."/>
            <person name="Williams S.M."/>
            <person name="Lauderdale J.D."/>
            <person name="Wilde H.D."/>
            <person name="Gerrin W."/>
            <person name="Kust A."/>
            <person name="Washington J.W."/>
            <person name="Wagner C."/>
            <person name="Geier B."/>
            <person name="Liebeke M."/>
            <person name="Enke H."/>
            <person name="Niedermeyer T.H.J."/>
            <person name="Wilde S.B."/>
        </authorList>
    </citation>
    <scope>NUCLEOTIDE SEQUENCE [LARGE SCALE GENOMIC DNA]</scope>
    <source>
        <strain evidence="10">Thurmond2011</strain>
    </source>
</reference>
<dbReference type="GO" id="GO:0030313">
    <property type="term" value="C:cell envelope"/>
    <property type="evidence" value="ECO:0007669"/>
    <property type="project" value="UniProtKB-SubCell"/>
</dbReference>
<evidence type="ECO:0000256" key="3">
    <source>
        <dbReference type="ARBA" id="ARBA00022448"/>
    </source>
</evidence>